<keyword evidence="2" id="KW-1185">Reference proteome</keyword>
<reference evidence="1 2" key="1">
    <citation type="submission" date="2023-03" db="EMBL/GenBank/DDBJ databases">
        <authorList>
            <person name="Shen W."/>
            <person name="Cai J."/>
        </authorList>
    </citation>
    <scope>NUCLEOTIDE SEQUENCE [LARGE SCALE GENOMIC DNA]</scope>
    <source>
        <strain evidence="1 2">D6-4</strain>
    </source>
</reference>
<dbReference type="EMBL" id="JARPYI010000005">
    <property type="protein sequence ID" value="MDT2600313.1"/>
    <property type="molecule type" value="Genomic_DNA"/>
</dbReference>
<dbReference type="Proteomes" id="UP001252875">
    <property type="component" value="Unassembled WGS sequence"/>
</dbReference>
<dbReference type="InterPro" id="IPR021229">
    <property type="entry name" value="DUF2800"/>
</dbReference>
<dbReference type="Pfam" id="PF10926">
    <property type="entry name" value="DUF2800"/>
    <property type="match status" value="1"/>
</dbReference>
<evidence type="ECO:0000313" key="1">
    <source>
        <dbReference type="EMBL" id="MDT2600313.1"/>
    </source>
</evidence>
<evidence type="ECO:0000313" key="2">
    <source>
        <dbReference type="Proteomes" id="UP001252875"/>
    </source>
</evidence>
<gene>
    <name evidence="1" type="ORF">P7D85_11045</name>
</gene>
<name>A0ABU3EZL9_9ENTE</name>
<organism evidence="1 2">
    <name type="scientific">Enterococcus hulanensis</name>
    <dbReference type="NCBI Taxonomy" id="2559929"/>
    <lineage>
        <taxon>Bacteria</taxon>
        <taxon>Bacillati</taxon>
        <taxon>Bacillota</taxon>
        <taxon>Bacilli</taxon>
        <taxon>Lactobacillales</taxon>
        <taxon>Enterococcaceae</taxon>
        <taxon>Enterococcus</taxon>
    </lineage>
</organism>
<sequence>MSTRPINSKLKKFKAECSYYDQSMEDYVSVDYDLAEERANHYDKALIELEQRLDFSQWVPERFGTRDVVILADNIIEIIYLEYARGAPVEVCWIE</sequence>
<protein>
    <submittedName>
        <fullName evidence="1">DUF2800 domain-containing protein</fullName>
    </submittedName>
</protein>
<accession>A0ABU3EZL9</accession>
<comment type="caution">
    <text evidence="1">The sequence shown here is derived from an EMBL/GenBank/DDBJ whole genome shotgun (WGS) entry which is preliminary data.</text>
</comment>
<proteinExistence type="predicted"/>